<sequence>MSNLRPFLVMATLFFLVCTRPYDASGRVLNEGYRDLLLQSAQKGEPIPPSDHSGCTHIPGRNGPPCIDGRAFAGHVSSTSNAAA</sequence>
<evidence type="ECO:0000313" key="3">
    <source>
        <dbReference type="Proteomes" id="UP000436088"/>
    </source>
</evidence>
<evidence type="ECO:0000256" key="1">
    <source>
        <dbReference type="SAM" id="SignalP"/>
    </source>
</evidence>
<keyword evidence="1" id="KW-0732">Signal</keyword>
<name>A0A6A2Z1G8_HIBSY</name>
<gene>
    <name evidence="2" type="ORF">F3Y22_tig00111096pilonHSYRG00160</name>
</gene>
<dbReference type="EMBL" id="VEPZ02001230">
    <property type="protein sequence ID" value="KAE8685537.1"/>
    <property type="molecule type" value="Genomic_DNA"/>
</dbReference>
<dbReference type="AlphaFoldDB" id="A0A6A2Z1G8"/>
<comment type="caution">
    <text evidence="2">The sequence shown here is derived from an EMBL/GenBank/DDBJ whole genome shotgun (WGS) entry which is preliminary data.</text>
</comment>
<keyword evidence="3" id="KW-1185">Reference proteome</keyword>
<organism evidence="2 3">
    <name type="scientific">Hibiscus syriacus</name>
    <name type="common">Rose of Sharon</name>
    <dbReference type="NCBI Taxonomy" id="106335"/>
    <lineage>
        <taxon>Eukaryota</taxon>
        <taxon>Viridiplantae</taxon>
        <taxon>Streptophyta</taxon>
        <taxon>Embryophyta</taxon>
        <taxon>Tracheophyta</taxon>
        <taxon>Spermatophyta</taxon>
        <taxon>Magnoliopsida</taxon>
        <taxon>eudicotyledons</taxon>
        <taxon>Gunneridae</taxon>
        <taxon>Pentapetalae</taxon>
        <taxon>rosids</taxon>
        <taxon>malvids</taxon>
        <taxon>Malvales</taxon>
        <taxon>Malvaceae</taxon>
        <taxon>Malvoideae</taxon>
        <taxon>Hibiscus</taxon>
    </lineage>
</organism>
<reference evidence="2" key="1">
    <citation type="submission" date="2019-09" db="EMBL/GenBank/DDBJ databases">
        <title>Draft genome information of white flower Hibiscus syriacus.</title>
        <authorList>
            <person name="Kim Y.-M."/>
        </authorList>
    </citation>
    <scope>NUCLEOTIDE SEQUENCE [LARGE SCALE GENOMIC DNA]</scope>
    <source>
        <strain evidence="2">YM2019G1</strain>
    </source>
</reference>
<dbReference type="PANTHER" id="PTHR33592:SF10">
    <property type="entry name" value="TRANSMEMBRANE PROTEIN"/>
    <property type="match status" value="1"/>
</dbReference>
<dbReference type="Proteomes" id="UP000436088">
    <property type="component" value="Unassembled WGS sequence"/>
</dbReference>
<proteinExistence type="predicted"/>
<accession>A0A6A2Z1G8</accession>
<protein>
    <submittedName>
        <fullName evidence="2">Uncharacterized protein</fullName>
    </submittedName>
</protein>
<feature type="chain" id="PRO_5025406326" evidence="1">
    <location>
        <begin position="20"/>
        <end position="84"/>
    </location>
</feature>
<feature type="signal peptide" evidence="1">
    <location>
        <begin position="1"/>
        <end position="19"/>
    </location>
</feature>
<dbReference type="PANTHER" id="PTHR33592">
    <property type="entry name" value="TRANSMEMBRANE PROTEIN"/>
    <property type="match status" value="1"/>
</dbReference>
<evidence type="ECO:0000313" key="2">
    <source>
        <dbReference type="EMBL" id="KAE8685537.1"/>
    </source>
</evidence>